<dbReference type="InterPro" id="IPR003781">
    <property type="entry name" value="CoA-bd"/>
</dbReference>
<dbReference type="PANTHER" id="PTHR33303">
    <property type="entry name" value="CYTOPLASMIC PROTEIN-RELATED"/>
    <property type="match status" value="1"/>
</dbReference>
<comment type="caution">
    <text evidence="3">The sequence shown here is derived from an EMBL/GenBank/DDBJ whole genome shotgun (WGS) entry which is preliminary data.</text>
</comment>
<dbReference type="EMBL" id="BLKC01000125">
    <property type="protein sequence ID" value="GFF55520.1"/>
    <property type="molecule type" value="Genomic_DNA"/>
</dbReference>
<proteinExistence type="predicted"/>
<organism evidence="3 4">
    <name type="scientific">Aspergillus udagawae</name>
    <dbReference type="NCBI Taxonomy" id="91492"/>
    <lineage>
        <taxon>Eukaryota</taxon>
        <taxon>Fungi</taxon>
        <taxon>Dikarya</taxon>
        <taxon>Ascomycota</taxon>
        <taxon>Pezizomycotina</taxon>
        <taxon>Eurotiomycetes</taxon>
        <taxon>Eurotiomycetidae</taxon>
        <taxon>Eurotiales</taxon>
        <taxon>Aspergillaceae</taxon>
        <taxon>Aspergillus</taxon>
        <taxon>Aspergillus subgen. Fumigati</taxon>
    </lineage>
</organism>
<feature type="region of interest" description="Disordered" evidence="1">
    <location>
        <begin position="49"/>
        <end position="72"/>
    </location>
</feature>
<gene>
    <name evidence="3" type="ORF">IFM46972_10286</name>
</gene>
<name>A0A8H3XPQ6_9EURO</name>
<feature type="compositionally biased region" description="Basic residues" evidence="1">
    <location>
        <begin position="431"/>
        <end position="447"/>
    </location>
</feature>
<dbReference type="AlphaFoldDB" id="A0A8H3XPQ6"/>
<evidence type="ECO:0000313" key="3">
    <source>
        <dbReference type="EMBL" id="GFF55520.1"/>
    </source>
</evidence>
<evidence type="ECO:0000256" key="1">
    <source>
        <dbReference type="SAM" id="MobiDB-lite"/>
    </source>
</evidence>
<protein>
    <recommendedName>
        <fullName evidence="2">CoA-binding domain-containing protein</fullName>
    </recommendedName>
</protein>
<feature type="region of interest" description="Disordered" evidence="1">
    <location>
        <begin position="267"/>
        <end position="316"/>
    </location>
</feature>
<dbReference type="SUPFAM" id="SSF51735">
    <property type="entry name" value="NAD(P)-binding Rossmann-fold domains"/>
    <property type="match status" value="1"/>
</dbReference>
<sequence length="534" mass="59543">MDAVKRFFSSPRFAVAGASNDANKFGYKILAWYHQHSLPVTPLNPRAPQINLPSKSYQTVPSPSALPSPSQTSLSVVTPPAVTLPLLQEAHSVGIPAVWLQPGTFDDAVLEYAREQFEAAIAGDGGRGHEGCLLSPPEEVFREMPDFFLDSPVPPKLDLAAAPSQLFQVPQTPSASSSLYRSISLPSRKRSRFEAGERRPFYDSPVDLASPAPLVNTDYHLAGGGEYNYRQQPYYHQQFSRGPWLIRRENPAEIDYRPSRYRDHPLPAPLDVSIESLTPSEACGPSRKRNRRDSNLPSSPKQANQDEKNSSSSQSEPVSWSRAVFSVVGKVWDFCWSGAFRGFYAGGGRGYSMGADSGSRTQPDEIREAPVSTEKENYMTSIDVTHPRDGSFPVPGRFPKDEIQQNWVMVHEDSQDGFLQVVSPSPATARRVNRRHGVVQSHTRRRSGVTMPRSGKRIMPSTPTRSQFSSPAKPRESPVSVETQRYVARMRRMEREEDASLQRLNEQLQAMIKEGKQALGTRVEVDDLDLDEDY</sequence>
<accession>A0A8H3XPQ6</accession>
<reference evidence="3 4" key="1">
    <citation type="submission" date="2020-01" db="EMBL/GenBank/DDBJ databases">
        <title>Draft genome sequence of Aspergillus udagawae IFM 46972.</title>
        <authorList>
            <person name="Takahashi H."/>
            <person name="Yaguchi T."/>
        </authorList>
    </citation>
    <scope>NUCLEOTIDE SEQUENCE [LARGE SCALE GENOMIC DNA]</scope>
    <source>
        <strain evidence="3 4">IFM 46972</strain>
    </source>
</reference>
<dbReference type="Pfam" id="PF13380">
    <property type="entry name" value="CoA_binding_2"/>
    <property type="match status" value="1"/>
</dbReference>
<dbReference type="Gene3D" id="3.40.50.720">
    <property type="entry name" value="NAD(P)-binding Rossmann-like Domain"/>
    <property type="match status" value="1"/>
</dbReference>
<feature type="domain" description="CoA-binding" evidence="2">
    <location>
        <begin position="12"/>
        <end position="116"/>
    </location>
</feature>
<dbReference type="Proteomes" id="UP000465221">
    <property type="component" value="Unassembled WGS sequence"/>
</dbReference>
<feature type="region of interest" description="Disordered" evidence="1">
    <location>
        <begin position="514"/>
        <end position="534"/>
    </location>
</feature>
<feature type="compositionally biased region" description="Polar residues" evidence="1">
    <location>
        <begin position="461"/>
        <end position="470"/>
    </location>
</feature>
<feature type="region of interest" description="Disordered" evidence="1">
    <location>
        <begin position="429"/>
        <end position="483"/>
    </location>
</feature>
<feature type="compositionally biased region" description="Polar residues" evidence="1">
    <location>
        <begin position="51"/>
        <end position="72"/>
    </location>
</feature>
<evidence type="ECO:0000259" key="2">
    <source>
        <dbReference type="Pfam" id="PF13380"/>
    </source>
</evidence>
<evidence type="ECO:0000313" key="4">
    <source>
        <dbReference type="Proteomes" id="UP000465221"/>
    </source>
</evidence>
<dbReference type="PANTHER" id="PTHR33303:SF2">
    <property type="entry name" value="COA-BINDING DOMAIN-CONTAINING PROTEIN"/>
    <property type="match status" value="1"/>
</dbReference>
<dbReference type="InterPro" id="IPR036291">
    <property type="entry name" value="NAD(P)-bd_dom_sf"/>
</dbReference>